<dbReference type="Pfam" id="PF11827">
    <property type="entry name" value="DUF3347"/>
    <property type="match status" value="1"/>
</dbReference>
<accession>A0ABV8QMK4</accession>
<evidence type="ECO:0000313" key="3">
    <source>
        <dbReference type="Proteomes" id="UP001595907"/>
    </source>
</evidence>
<protein>
    <submittedName>
        <fullName evidence="2">DUF3347 domain-containing protein</fullName>
    </submittedName>
</protein>
<keyword evidence="3" id="KW-1185">Reference proteome</keyword>
<dbReference type="EMBL" id="JBHSCZ010000001">
    <property type="protein sequence ID" value="MFC4261540.1"/>
    <property type="molecule type" value="Genomic_DNA"/>
</dbReference>
<feature type="domain" description="DUF3347" evidence="1">
    <location>
        <begin position="53"/>
        <end position="139"/>
    </location>
</feature>
<reference evidence="3" key="1">
    <citation type="journal article" date="2019" name="Int. J. Syst. Evol. Microbiol.">
        <title>The Global Catalogue of Microorganisms (GCM) 10K type strain sequencing project: providing services to taxonomists for standard genome sequencing and annotation.</title>
        <authorList>
            <consortium name="The Broad Institute Genomics Platform"/>
            <consortium name="The Broad Institute Genome Sequencing Center for Infectious Disease"/>
            <person name="Wu L."/>
            <person name="Ma J."/>
        </authorList>
    </citation>
    <scope>NUCLEOTIDE SEQUENCE [LARGE SCALE GENOMIC DNA]</scope>
    <source>
        <strain evidence="3">CECT 8289</strain>
    </source>
</reference>
<organism evidence="2 3">
    <name type="scientific">Ferruginibacter yonginensis</name>
    <dbReference type="NCBI Taxonomy" id="1310416"/>
    <lineage>
        <taxon>Bacteria</taxon>
        <taxon>Pseudomonadati</taxon>
        <taxon>Bacteroidota</taxon>
        <taxon>Chitinophagia</taxon>
        <taxon>Chitinophagales</taxon>
        <taxon>Chitinophagaceae</taxon>
        <taxon>Ferruginibacter</taxon>
    </lineage>
</organism>
<evidence type="ECO:0000259" key="1">
    <source>
        <dbReference type="Pfam" id="PF11827"/>
    </source>
</evidence>
<gene>
    <name evidence="2" type="ORF">ACFOWM_01500</name>
</gene>
<comment type="caution">
    <text evidence="2">The sequence shown here is derived from an EMBL/GenBank/DDBJ whole genome shotgun (WGS) entry which is preliminary data.</text>
</comment>
<proteinExistence type="predicted"/>
<evidence type="ECO:0000313" key="2">
    <source>
        <dbReference type="EMBL" id="MFC4261540.1"/>
    </source>
</evidence>
<name>A0ABV8QMK4_9BACT</name>
<dbReference type="InterPro" id="IPR021782">
    <property type="entry name" value="DUF3347"/>
</dbReference>
<sequence length="204" mass="22770">MKRLLIFIVAIAASFAIYWFAIRKVERKPEGPSLAPIALKKHSEGFNKSVDSIVNAYLAVKNAFVEADTAVAKQQTQVFISLIDRLPIDELKKDTALIFETVKGNLGDIKANALSLLQQKDITEMRKDFSMVTEMMYPSFFTSINYEGTKLYVQNCPMAFNDSIAASWISNSAEVVNPYLGKYHPTYKAGMLHCGDVKDSITAK</sequence>
<dbReference type="RefSeq" id="WP_379706074.1">
    <property type="nucleotide sequence ID" value="NZ_JBHSCZ010000001.1"/>
</dbReference>
<dbReference type="Proteomes" id="UP001595907">
    <property type="component" value="Unassembled WGS sequence"/>
</dbReference>